<proteinExistence type="predicted"/>
<dbReference type="Pfam" id="PF08757">
    <property type="entry name" value="CotH"/>
    <property type="match status" value="1"/>
</dbReference>
<gene>
    <name evidence="1" type="ordered locus">BATR1942_02985</name>
</gene>
<protein>
    <submittedName>
        <fullName evidence="1">Spore coat protein</fullName>
    </submittedName>
</protein>
<evidence type="ECO:0000313" key="2">
    <source>
        <dbReference type="Proteomes" id="UP000006867"/>
    </source>
</evidence>
<evidence type="ECO:0000313" key="1">
    <source>
        <dbReference type="EMBL" id="ADP31553.1"/>
    </source>
</evidence>
<dbReference type="InterPro" id="IPR014867">
    <property type="entry name" value="Spore_coat_CotH_CotH2/3/7"/>
</dbReference>
<name>A0ABM5LUY7_BACA1</name>
<organism evidence="1 2">
    <name type="scientific">Bacillus atrophaeus (strain 1942)</name>
    <dbReference type="NCBI Taxonomy" id="720555"/>
    <lineage>
        <taxon>Bacteria</taxon>
        <taxon>Bacillati</taxon>
        <taxon>Bacillota</taxon>
        <taxon>Bacilli</taxon>
        <taxon>Bacillales</taxon>
        <taxon>Bacillaceae</taxon>
        <taxon>Bacillus</taxon>
    </lineage>
</organism>
<dbReference type="EMBL" id="CP002207">
    <property type="protein sequence ID" value="ADP31553.1"/>
    <property type="molecule type" value="Genomic_DNA"/>
</dbReference>
<accession>A0ABM5LUY7</accession>
<sequence>METISLYFHPQQIQSNGSAAGLLVSESAASRILIRNRGGLNKKSYVIKYENALHGKRTIYLNAEEHDPSLIRRRLAYHFFSQIGVLSPLASHVFLHINGREEGIYVKIEAVDDHFLKERHMPLGAIYEARYTDPRIPLFGTENGLFNALSNMNTPMHDAYLQEFLSFIHSAADDEFAARIKTYLDVKLFYLWLIGSACTRHSSHFALYLNGDAGRFQIVPQESRELVLNTLADDDMLLANGQTLAARLLAITAFKAQYHALLKNVLTREFTIDRLSQKIREWHLDICPRISGDPYISGTCSSLEREQTKILHDIEHRQALLHLQLATL</sequence>
<dbReference type="PANTHER" id="PTHR40050:SF1">
    <property type="entry name" value="INNER SPORE COAT PROTEIN H"/>
    <property type="match status" value="1"/>
</dbReference>
<dbReference type="PANTHER" id="PTHR40050">
    <property type="entry name" value="INNER SPORE COAT PROTEIN H"/>
    <property type="match status" value="1"/>
</dbReference>
<keyword evidence="2" id="KW-1185">Reference proteome</keyword>
<dbReference type="Proteomes" id="UP000006867">
    <property type="component" value="Chromosome"/>
</dbReference>
<dbReference type="RefSeq" id="WP_003327667.1">
    <property type="nucleotide sequence ID" value="NC_014639.1"/>
</dbReference>
<reference evidence="1 2" key="1">
    <citation type="journal article" date="2011" name="Front. Microbiol.">
        <title>Genomic signatures of strain selection and enhancement in Bacillus atrophaeus var. globigii, a historical biowarfare simulant.</title>
        <authorList>
            <person name="Gibbons H.S."/>
            <person name="Broomall S.M."/>
            <person name="McNew L.A."/>
            <person name="Daligault H."/>
            <person name="Chapman C."/>
            <person name="Bruce D."/>
            <person name="Karavis M."/>
            <person name="Krepps M."/>
            <person name="McGregor P.A."/>
            <person name="Hong C."/>
            <person name="Park K.H."/>
            <person name="Akmal A."/>
            <person name="Feldman A."/>
            <person name="Lin J.S."/>
            <person name="Chang W.E."/>
            <person name="Higgs B.W."/>
            <person name="Demirev P."/>
            <person name="Lindquist J."/>
            <person name="Liem A."/>
            <person name="Fochler E."/>
            <person name="Read T.D."/>
            <person name="Tapia R."/>
            <person name="Johnson S."/>
            <person name="Bishop-Lilly K.A."/>
            <person name="Detter C."/>
            <person name="Han C."/>
            <person name="Sozhamannan S."/>
            <person name="Rosenzweig C.N."/>
            <person name="Skowronski E.W."/>
        </authorList>
    </citation>
    <scope>NUCLEOTIDE SEQUENCE [LARGE SCALE GENOMIC DNA]</scope>
    <source>
        <strain evidence="1 2">1942</strain>
    </source>
</reference>